<comment type="caution">
    <text evidence="2">The sequence shown here is derived from an EMBL/GenBank/DDBJ whole genome shotgun (WGS) entry which is preliminary data.</text>
</comment>
<dbReference type="AlphaFoldDB" id="A0A9Q5CYW9"/>
<sequence length="79" mass="9096">MSKKKIKYNNLTSNAVILQNVSDMTYILKELLANAIKFTKSDVAFLSPYIITKHIKRFDYYIIDLDNIPKSIDLSISIP</sequence>
<protein>
    <recommendedName>
        <fullName evidence="1">Tn3 transposase DDE domain-containing protein</fullName>
    </recommendedName>
</protein>
<gene>
    <name evidence="2" type="ORF">DFH45_004984</name>
</gene>
<dbReference type="InterPro" id="IPR002513">
    <property type="entry name" value="Tn3_Tnp_DDE_dom"/>
</dbReference>
<accession>A0A9Q5CYW9</accession>
<proteinExistence type="predicted"/>
<evidence type="ECO:0000313" key="3">
    <source>
        <dbReference type="Proteomes" id="UP000821656"/>
    </source>
</evidence>
<dbReference type="GO" id="GO:0004803">
    <property type="term" value="F:transposase activity"/>
    <property type="evidence" value="ECO:0007669"/>
    <property type="project" value="InterPro"/>
</dbReference>
<reference evidence="2" key="1">
    <citation type="submission" date="2020-05" db="EMBL/GenBank/DDBJ databases">
        <title>Genomic insights into acetone-butanol-ethanol (ABE) fermentation by sequencing solventogenic clostridia strains.</title>
        <authorList>
            <person name="Brown S."/>
        </authorList>
    </citation>
    <scope>NUCLEOTIDE SEQUENCE</scope>
    <source>
        <strain evidence="2">DJ126</strain>
    </source>
</reference>
<dbReference type="GO" id="GO:0006313">
    <property type="term" value="P:DNA transposition"/>
    <property type="evidence" value="ECO:0007669"/>
    <property type="project" value="InterPro"/>
</dbReference>
<dbReference type="RefSeq" id="WP_173695971.1">
    <property type="nucleotide sequence ID" value="NZ_CP016090.1"/>
</dbReference>
<name>A0A9Q5CYW9_CLOBE</name>
<dbReference type="EMBL" id="JABSXK010000001">
    <property type="protein sequence ID" value="NRV12021.1"/>
    <property type="molecule type" value="Genomic_DNA"/>
</dbReference>
<organism evidence="2 3">
    <name type="scientific">Clostridium beijerinckii</name>
    <name type="common">Clostridium MP</name>
    <dbReference type="NCBI Taxonomy" id="1520"/>
    <lineage>
        <taxon>Bacteria</taxon>
        <taxon>Bacillati</taxon>
        <taxon>Bacillota</taxon>
        <taxon>Clostridia</taxon>
        <taxon>Eubacteriales</taxon>
        <taxon>Clostridiaceae</taxon>
        <taxon>Clostridium</taxon>
    </lineage>
</organism>
<feature type="domain" description="Tn3 transposase DDE" evidence="1">
    <location>
        <begin position="4"/>
        <end position="58"/>
    </location>
</feature>
<evidence type="ECO:0000259" key="1">
    <source>
        <dbReference type="Pfam" id="PF01526"/>
    </source>
</evidence>
<dbReference type="Pfam" id="PF01526">
    <property type="entry name" value="DDE_Tnp_Tn3"/>
    <property type="match status" value="1"/>
</dbReference>
<dbReference type="Proteomes" id="UP000821656">
    <property type="component" value="Unassembled WGS sequence"/>
</dbReference>
<evidence type="ECO:0000313" key="2">
    <source>
        <dbReference type="EMBL" id="NRV12021.1"/>
    </source>
</evidence>